<accession>A0A4S4MP53</accession>
<feature type="compositionally biased region" description="Basic and acidic residues" evidence="1">
    <location>
        <begin position="96"/>
        <end position="107"/>
    </location>
</feature>
<evidence type="ECO:0000313" key="2">
    <source>
        <dbReference type="EMBL" id="THH27816.1"/>
    </source>
</evidence>
<proteinExistence type="predicted"/>
<keyword evidence="3" id="KW-1185">Reference proteome</keyword>
<dbReference type="EMBL" id="SGPM01000223">
    <property type="protein sequence ID" value="THH27816.1"/>
    <property type="molecule type" value="Genomic_DNA"/>
</dbReference>
<name>A0A4S4MP53_9APHY</name>
<evidence type="ECO:0000313" key="3">
    <source>
        <dbReference type="Proteomes" id="UP000308730"/>
    </source>
</evidence>
<gene>
    <name evidence="2" type="ORF">EUX98_g6372</name>
</gene>
<evidence type="ECO:0000256" key="1">
    <source>
        <dbReference type="SAM" id="MobiDB-lite"/>
    </source>
</evidence>
<feature type="region of interest" description="Disordered" evidence="1">
    <location>
        <begin position="86"/>
        <end position="107"/>
    </location>
</feature>
<dbReference type="OrthoDB" id="2607755at2759"/>
<feature type="region of interest" description="Disordered" evidence="1">
    <location>
        <begin position="1"/>
        <end position="45"/>
    </location>
</feature>
<reference evidence="2 3" key="1">
    <citation type="submission" date="2019-02" db="EMBL/GenBank/DDBJ databases">
        <title>Genome sequencing of the rare red list fungi Antrodiella citrinella (Flaviporus citrinellus).</title>
        <authorList>
            <person name="Buettner E."/>
            <person name="Kellner H."/>
        </authorList>
    </citation>
    <scope>NUCLEOTIDE SEQUENCE [LARGE SCALE GENOMIC DNA]</scope>
    <source>
        <strain evidence="2 3">DSM 108506</strain>
    </source>
</reference>
<protein>
    <submittedName>
        <fullName evidence="2">Uncharacterized protein</fullName>
    </submittedName>
</protein>
<dbReference type="AlphaFoldDB" id="A0A4S4MP53"/>
<dbReference type="Proteomes" id="UP000308730">
    <property type="component" value="Unassembled WGS sequence"/>
</dbReference>
<organism evidence="2 3">
    <name type="scientific">Antrodiella citrinella</name>
    <dbReference type="NCBI Taxonomy" id="2447956"/>
    <lineage>
        <taxon>Eukaryota</taxon>
        <taxon>Fungi</taxon>
        <taxon>Dikarya</taxon>
        <taxon>Basidiomycota</taxon>
        <taxon>Agaricomycotina</taxon>
        <taxon>Agaricomycetes</taxon>
        <taxon>Polyporales</taxon>
        <taxon>Steccherinaceae</taxon>
        <taxon>Antrodiella</taxon>
    </lineage>
</organism>
<sequence length="259" mass="28975">MLRAKTANSSAAQDVNGRTTDPSSPTVYNNGSHSDNRHINMSSPNGMDQASWMYVPKRSRHAPKAQIGGNAYACELTWDHWTELEKPAKSKSKAGKPNDTKGDEDAEEPKYVLRPVWHRGTFAMGQMMLGVGLSALILGAASRQVRRLYVIPTPKALQTAQAATGSLAKKSLIVQTVHHLRDRGKVIPMSLCTLRRGRNEKEVIVVPEGFTGTFWVDLEKDAKMWGKEDMSLWHMKQAMYQAFYGQQWAKVLNKHGWVQ</sequence>
<comment type="caution">
    <text evidence="2">The sequence shown here is derived from an EMBL/GenBank/DDBJ whole genome shotgun (WGS) entry which is preliminary data.</text>
</comment>